<dbReference type="RefSeq" id="WP_185667541.1">
    <property type="nucleotide sequence ID" value="NZ_JABBJF010000005.1"/>
</dbReference>
<dbReference type="EMBL" id="JABBJF010000005">
    <property type="protein sequence ID" value="MBC1185688.1"/>
    <property type="molecule type" value="Genomic_DNA"/>
</dbReference>
<protein>
    <submittedName>
        <fullName evidence="1">Uncharacterized protein</fullName>
    </submittedName>
</protein>
<comment type="caution">
    <text evidence="1">The sequence shown here is derived from an EMBL/GenBank/DDBJ whole genome shotgun (WGS) entry which is preliminary data.</text>
</comment>
<reference evidence="1 2" key="1">
    <citation type="submission" date="2020-04" db="EMBL/GenBank/DDBJ databases">
        <title>The draft genome of Kluyvera sichuanensis strain SCKS090646.</title>
        <authorList>
            <person name="Wei L."/>
            <person name="Liu L."/>
            <person name="Feng Y."/>
            <person name="Zong Z."/>
        </authorList>
    </citation>
    <scope>NUCLEOTIDE SEQUENCE [LARGE SCALE GENOMIC DNA]</scope>
    <source>
        <strain evidence="1 2">090646</strain>
    </source>
</reference>
<accession>A0ABR6RRC4</accession>
<proteinExistence type="predicted"/>
<keyword evidence="2" id="KW-1185">Reference proteome</keyword>
<organism evidence="1 2">
    <name type="scientific">Kluyvera sichuanensis</name>
    <dbReference type="NCBI Taxonomy" id="2725494"/>
    <lineage>
        <taxon>Bacteria</taxon>
        <taxon>Pseudomonadati</taxon>
        <taxon>Pseudomonadota</taxon>
        <taxon>Gammaproteobacteria</taxon>
        <taxon>Enterobacterales</taxon>
        <taxon>Enterobacteriaceae</taxon>
        <taxon>Kluyvera</taxon>
    </lineage>
</organism>
<gene>
    <name evidence="1" type="ORF">HII27_08140</name>
</gene>
<name>A0ABR6RRC4_9ENTR</name>
<sequence length="85" mass="9185">MAKVTSTQSPMPEQHIAKGHCISYYSLIDSTKEPDSAIIVMFLEGNSPVLTIAIFLSASREVQGFIISRDPSTKTGRIKCNAVVG</sequence>
<dbReference type="Proteomes" id="UP000607331">
    <property type="component" value="Unassembled WGS sequence"/>
</dbReference>
<evidence type="ECO:0000313" key="2">
    <source>
        <dbReference type="Proteomes" id="UP000607331"/>
    </source>
</evidence>
<evidence type="ECO:0000313" key="1">
    <source>
        <dbReference type="EMBL" id="MBC1185688.1"/>
    </source>
</evidence>